<evidence type="ECO:0000256" key="2">
    <source>
        <dbReference type="ARBA" id="ARBA00023082"/>
    </source>
</evidence>
<keyword evidence="3" id="KW-0238">DNA-binding</keyword>
<dbReference type="GO" id="GO:0016987">
    <property type="term" value="F:sigma factor activity"/>
    <property type="evidence" value="ECO:0007669"/>
    <property type="project" value="UniProtKB-KW"/>
</dbReference>
<dbReference type="RefSeq" id="WP_055119530.1">
    <property type="nucleotide sequence ID" value="NZ_CXWA01000007.1"/>
</dbReference>
<reference evidence="7" key="1">
    <citation type="submission" date="2015-07" db="EMBL/GenBank/DDBJ databases">
        <authorList>
            <person name="Rodrigo-Torres Lidia"/>
            <person name="Arahal R.David."/>
        </authorList>
    </citation>
    <scope>NUCLEOTIDE SEQUENCE [LARGE SCALE GENOMIC DNA]</scope>
    <source>
        <strain evidence="7">CECT 5096</strain>
    </source>
</reference>
<dbReference type="AlphaFoldDB" id="A0A0M6ZIY5"/>
<evidence type="ECO:0000313" key="7">
    <source>
        <dbReference type="Proteomes" id="UP000049983"/>
    </source>
</evidence>
<dbReference type="PANTHER" id="PTHR43133:SF8">
    <property type="entry name" value="RNA POLYMERASE SIGMA FACTOR HI_1459-RELATED"/>
    <property type="match status" value="1"/>
</dbReference>
<proteinExistence type="predicted"/>
<keyword evidence="4" id="KW-0804">Transcription</keyword>
<sequence length="272" mass="30204">MTTGNVSLEMVTAAQEGDRQALEKVLVGIQDRIYNLARRVLVNPEDASEATQEILVQILTKLSTFRGESAFSTWAYQVAVRHILSAKKLRDRDMGLTFGMFAADLETGLVADPPEAPDQALLLNELRVSCTMAMLLCLTMDLRLAYVLGDVFELDHGEATEILELAPSAYRKRLSRARSEVIAFTSRHCGLVSAEAKCSCRRRLPAAMKAGRVVRGNHPNSIGSSLSYIETKQQVEAVIEDLRSFKLQRAVPYHKCPQDIRTQLTRILSPSL</sequence>
<dbReference type="Gene3D" id="1.10.1740.10">
    <property type="match status" value="1"/>
</dbReference>
<dbReference type="Pfam" id="PF04542">
    <property type="entry name" value="Sigma70_r2"/>
    <property type="match status" value="1"/>
</dbReference>
<dbReference type="SUPFAM" id="SSF88946">
    <property type="entry name" value="Sigma2 domain of RNA polymerase sigma factors"/>
    <property type="match status" value="1"/>
</dbReference>
<dbReference type="PANTHER" id="PTHR43133">
    <property type="entry name" value="RNA POLYMERASE ECF-TYPE SIGMA FACTO"/>
    <property type="match status" value="1"/>
</dbReference>
<name>A0A0M6ZIY5_9HYPH</name>
<dbReference type="InterPro" id="IPR014284">
    <property type="entry name" value="RNA_pol_sigma-70_dom"/>
</dbReference>
<evidence type="ECO:0000256" key="1">
    <source>
        <dbReference type="ARBA" id="ARBA00023015"/>
    </source>
</evidence>
<dbReference type="GeneID" id="97669174"/>
<dbReference type="OrthoDB" id="9780326at2"/>
<dbReference type="STRING" id="311410.LA5095_04784"/>
<dbReference type="InterPro" id="IPR013325">
    <property type="entry name" value="RNA_pol_sigma_r2"/>
</dbReference>
<organism evidence="6 7">
    <name type="scientific">Roseibium album</name>
    <dbReference type="NCBI Taxonomy" id="311410"/>
    <lineage>
        <taxon>Bacteria</taxon>
        <taxon>Pseudomonadati</taxon>
        <taxon>Pseudomonadota</taxon>
        <taxon>Alphaproteobacteria</taxon>
        <taxon>Hyphomicrobiales</taxon>
        <taxon>Stappiaceae</taxon>
        <taxon>Roseibium</taxon>
    </lineage>
</organism>
<keyword evidence="1" id="KW-0805">Transcription regulation</keyword>
<accession>A0A0M6ZIY5</accession>
<dbReference type="EMBL" id="CXWC01000003">
    <property type="protein sequence ID" value="CTQ68309.1"/>
    <property type="molecule type" value="Genomic_DNA"/>
</dbReference>
<keyword evidence="7" id="KW-1185">Reference proteome</keyword>
<dbReference type="GO" id="GO:0006352">
    <property type="term" value="P:DNA-templated transcription initiation"/>
    <property type="evidence" value="ECO:0007669"/>
    <property type="project" value="InterPro"/>
</dbReference>
<gene>
    <name evidence="6" type="primary">rpoE</name>
    <name evidence="6" type="ORF">LA5096_01763</name>
</gene>
<dbReference type="InterPro" id="IPR039425">
    <property type="entry name" value="RNA_pol_sigma-70-like"/>
</dbReference>
<evidence type="ECO:0000256" key="4">
    <source>
        <dbReference type="ARBA" id="ARBA00023163"/>
    </source>
</evidence>
<dbReference type="NCBIfam" id="TIGR02937">
    <property type="entry name" value="sigma70-ECF"/>
    <property type="match status" value="1"/>
</dbReference>
<evidence type="ECO:0000313" key="6">
    <source>
        <dbReference type="EMBL" id="CTQ68309.1"/>
    </source>
</evidence>
<evidence type="ECO:0000256" key="3">
    <source>
        <dbReference type="ARBA" id="ARBA00023125"/>
    </source>
</evidence>
<dbReference type="InterPro" id="IPR007627">
    <property type="entry name" value="RNA_pol_sigma70_r2"/>
</dbReference>
<keyword evidence="2" id="KW-0731">Sigma factor</keyword>
<feature type="domain" description="RNA polymerase sigma-70 region 2" evidence="5">
    <location>
        <begin position="30"/>
        <end position="90"/>
    </location>
</feature>
<protein>
    <submittedName>
        <fullName evidence="6">Sigma-24</fullName>
    </submittedName>
</protein>
<dbReference type="GO" id="GO:0003677">
    <property type="term" value="F:DNA binding"/>
    <property type="evidence" value="ECO:0007669"/>
    <property type="project" value="UniProtKB-KW"/>
</dbReference>
<evidence type="ECO:0000259" key="5">
    <source>
        <dbReference type="Pfam" id="PF04542"/>
    </source>
</evidence>
<dbReference type="Proteomes" id="UP000049983">
    <property type="component" value="Unassembled WGS sequence"/>
</dbReference>